<feature type="domain" description="Caspase family p20" evidence="15">
    <location>
        <begin position="73"/>
        <end position="197"/>
    </location>
</feature>
<evidence type="ECO:0000256" key="11">
    <source>
        <dbReference type="ARBA" id="ARBA00039708"/>
    </source>
</evidence>
<evidence type="ECO:0000256" key="4">
    <source>
        <dbReference type="ARBA" id="ARBA00022670"/>
    </source>
</evidence>
<dbReference type="GO" id="GO:0030182">
    <property type="term" value="P:neuron differentiation"/>
    <property type="evidence" value="ECO:0007669"/>
    <property type="project" value="TreeGrafter"/>
</dbReference>
<dbReference type="GO" id="GO:0030216">
    <property type="term" value="P:keratinocyte differentiation"/>
    <property type="evidence" value="ECO:0007669"/>
    <property type="project" value="TreeGrafter"/>
</dbReference>
<dbReference type="InterPro" id="IPR002398">
    <property type="entry name" value="Pept_C14"/>
</dbReference>
<feature type="active site" evidence="12">
    <location>
        <position position="151"/>
    </location>
</feature>
<feature type="domain" description="Caspase family p10" evidence="14">
    <location>
        <begin position="218"/>
        <end position="310"/>
    </location>
</feature>
<dbReference type="InterPro" id="IPR001309">
    <property type="entry name" value="Pept_C14_p20"/>
</dbReference>
<dbReference type="GO" id="GO:0004197">
    <property type="term" value="F:cysteine-type endopeptidase activity"/>
    <property type="evidence" value="ECO:0007669"/>
    <property type="project" value="InterPro"/>
</dbReference>
<dbReference type="PANTHER" id="PTHR10454:SF198">
    <property type="entry name" value="CASPASE-3"/>
    <property type="match status" value="1"/>
</dbReference>
<dbReference type="CDD" id="cd00032">
    <property type="entry name" value="CASc"/>
    <property type="match status" value="1"/>
</dbReference>
<accession>A0AAD7T8W7</accession>
<keyword evidence="4" id="KW-0645">Protease</keyword>
<proteinExistence type="inferred from homology"/>
<dbReference type="GO" id="GO:0005737">
    <property type="term" value="C:cytoplasm"/>
    <property type="evidence" value="ECO:0007669"/>
    <property type="project" value="UniProtKB-SubCell"/>
</dbReference>
<dbReference type="GO" id="GO:0030218">
    <property type="term" value="P:erythrocyte differentiation"/>
    <property type="evidence" value="ECO:0007669"/>
    <property type="project" value="TreeGrafter"/>
</dbReference>
<dbReference type="GO" id="GO:0031264">
    <property type="term" value="C:death-inducing signaling complex"/>
    <property type="evidence" value="ECO:0007669"/>
    <property type="project" value="TreeGrafter"/>
</dbReference>
<evidence type="ECO:0000259" key="14">
    <source>
        <dbReference type="PROSITE" id="PS50207"/>
    </source>
</evidence>
<dbReference type="SMART" id="SM00115">
    <property type="entry name" value="CASc"/>
    <property type="match status" value="1"/>
</dbReference>
<comment type="similarity">
    <text evidence="2 13">Belongs to the peptidase C14A family.</text>
</comment>
<dbReference type="Pfam" id="PF00656">
    <property type="entry name" value="Peptidase_C14"/>
    <property type="match status" value="1"/>
</dbReference>
<dbReference type="EMBL" id="JAINUG010000006">
    <property type="protein sequence ID" value="KAJ8416540.1"/>
    <property type="molecule type" value="Genomic_DNA"/>
</dbReference>
<dbReference type="InterPro" id="IPR015917">
    <property type="entry name" value="Pept_C14A"/>
</dbReference>
<dbReference type="InterPro" id="IPR033139">
    <property type="entry name" value="Caspase_cys_AS"/>
</dbReference>
<keyword evidence="17" id="KW-1185">Reference proteome</keyword>
<keyword evidence="3" id="KW-0963">Cytoplasm</keyword>
<dbReference type="PROSITE" id="PS50207">
    <property type="entry name" value="CASPASE_P10"/>
    <property type="match status" value="1"/>
</dbReference>
<evidence type="ECO:0000256" key="5">
    <source>
        <dbReference type="ARBA" id="ARBA00022703"/>
    </source>
</evidence>
<dbReference type="EC" id="3.4.22.56" evidence="10"/>
<evidence type="ECO:0000256" key="7">
    <source>
        <dbReference type="ARBA" id="ARBA00022807"/>
    </source>
</evidence>
<dbReference type="InterPro" id="IPR016129">
    <property type="entry name" value="Caspase_his_AS"/>
</dbReference>
<evidence type="ECO:0000256" key="1">
    <source>
        <dbReference type="ARBA" id="ARBA00004496"/>
    </source>
</evidence>
<keyword evidence="6" id="KW-0378">Hydrolase</keyword>
<keyword evidence="7" id="KW-0788">Thiol protease</keyword>
<gene>
    <name evidence="16" type="ORF">AAFF_G00358280</name>
</gene>
<dbReference type="PROSITE" id="PS01122">
    <property type="entry name" value="CASPASE_CYS"/>
    <property type="match status" value="1"/>
</dbReference>
<evidence type="ECO:0000256" key="6">
    <source>
        <dbReference type="ARBA" id="ARBA00022801"/>
    </source>
</evidence>
<protein>
    <recommendedName>
        <fullName evidence="11">Caspase-3</fullName>
        <ecNumber evidence="10">3.4.22.56</ecNumber>
    </recommendedName>
</protein>
<dbReference type="PRINTS" id="PR00376">
    <property type="entry name" value="IL1BCENZYME"/>
</dbReference>
<evidence type="ECO:0000256" key="13">
    <source>
        <dbReference type="RuleBase" id="RU003971"/>
    </source>
</evidence>
<feature type="active site" evidence="12">
    <location>
        <position position="193"/>
    </location>
</feature>
<evidence type="ECO:0000256" key="8">
    <source>
        <dbReference type="ARBA" id="ARBA00023145"/>
    </source>
</evidence>
<evidence type="ECO:0000256" key="12">
    <source>
        <dbReference type="PIRSR" id="PIRSR038001-1"/>
    </source>
</evidence>
<dbReference type="AlphaFoldDB" id="A0AAD7T8W7"/>
<comment type="subcellular location">
    <subcellularLocation>
        <location evidence="1">Cytoplasm</location>
    </subcellularLocation>
</comment>
<dbReference type="InterPro" id="IPR029030">
    <property type="entry name" value="Caspase-like_dom_sf"/>
</dbReference>
<dbReference type="InterPro" id="IPR002138">
    <property type="entry name" value="Pept_C14_p10"/>
</dbReference>
<dbReference type="Proteomes" id="UP001221898">
    <property type="component" value="Unassembled WGS sequence"/>
</dbReference>
<dbReference type="PROSITE" id="PS50208">
    <property type="entry name" value="CASPASE_P20"/>
    <property type="match status" value="1"/>
</dbReference>
<keyword evidence="8" id="KW-0865">Zymogen</keyword>
<reference evidence="16" key="1">
    <citation type="journal article" date="2023" name="Science">
        <title>Genome structures resolve the early diversification of teleost fishes.</title>
        <authorList>
            <person name="Parey E."/>
            <person name="Louis A."/>
            <person name="Montfort J."/>
            <person name="Bouchez O."/>
            <person name="Roques C."/>
            <person name="Iampietro C."/>
            <person name="Lluch J."/>
            <person name="Castinel A."/>
            <person name="Donnadieu C."/>
            <person name="Desvignes T."/>
            <person name="Floi Bucao C."/>
            <person name="Jouanno E."/>
            <person name="Wen M."/>
            <person name="Mejri S."/>
            <person name="Dirks R."/>
            <person name="Jansen H."/>
            <person name="Henkel C."/>
            <person name="Chen W.J."/>
            <person name="Zahm M."/>
            <person name="Cabau C."/>
            <person name="Klopp C."/>
            <person name="Thompson A.W."/>
            <person name="Robinson-Rechavi M."/>
            <person name="Braasch I."/>
            <person name="Lecointre G."/>
            <person name="Bobe J."/>
            <person name="Postlethwait J.H."/>
            <person name="Berthelot C."/>
            <person name="Roest Crollius H."/>
            <person name="Guiguen Y."/>
        </authorList>
    </citation>
    <scope>NUCLEOTIDE SEQUENCE</scope>
    <source>
        <strain evidence="16">NC1722</strain>
    </source>
</reference>
<dbReference type="PANTHER" id="PTHR10454">
    <property type="entry name" value="CASPASE"/>
    <property type="match status" value="1"/>
</dbReference>
<name>A0AAD7T8W7_9TELE</name>
<dbReference type="Gene3D" id="3.40.50.1460">
    <property type="match status" value="1"/>
</dbReference>
<evidence type="ECO:0000256" key="3">
    <source>
        <dbReference type="ARBA" id="ARBA00022490"/>
    </source>
</evidence>
<evidence type="ECO:0000256" key="2">
    <source>
        <dbReference type="ARBA" id="ARBA00010134"/>
    </source>
</evidence>
<dbReference type="InterPro" id="IPR011600">
    <property type="entry name" value="Pept_C14_caspase"/>
</dbReference>
<comment type="catalytic activity">
    <reaction evidence="9">
        <text>Strict requirement for an Asp residue at positions P1 and P4. It has a preferred cleavage sequence of Asp-Xaa-Xaa-Asp-|- with a hydrophobic amino-acid residue at P2 and a hydrophilic amino-acid residue at P3, although Val or Ala are also accepted at this position.</text>
        <dbReference type="EC" id="3.4.22.56"/>
    </reaction>
</comment>
<dbReference type="FunFam" id="3.40.50.1460:FF:000001">
    <property type="entry name" value="Caspase-3 preproprotein"/>
    <property type="match status" value="1"/>
</dbReference>
<sequence length="312" mass="34428">MTSAILSTLAPVSPGHQYTMSVTEKGTRAQEDCVDAKQDIAQTALSTSTPVEPLEANGNSDSDRYRYSMNYSSIGQCVIINNKNFDEKTGMSVRNGTDIDAGMVMKTFGSLGYKLKIFNDLKVVEIEKELTKASEEDHSNSASFVCVLLSHGDEGVLFGTDRAVELKKLTGLFRGDRCATLVGKPKLFFIQACRGSELDDGVIETDSALETDSVADESPIRIPVEADFLYAYSTAPGYYSWRNTSNGSWFIQSLCHMFSKYGKELEVMQIMTRVNNRVALDFQSCSNLPGFDAKKQIPCIVSMLTKELFFSC</sequence>
<dbReference type="GO" id="GO:0006508">
    <property type="term" value="P:proteolysis"/>
    <property type="evidence" value="ECO:0007669"/>
    <property type="project" value="UniProtKB-KW"/>
</dbReference>
<evidence type="ECO:0000256" key="10">
    <source>
        <dbReference type="ARBA" id="ARBA00038900"/>
    </source>
</evidence>
<organism evidence="16 17">
    <name type="scientific">Aldrovandia affinis</name>
    <dbReference type="NCBI Taxonomy" id="143900"/>
    <lineage>
        <taxon>Eukaryota</taxon>
        <taxon>Metazoa</taxon>
        <taxon>Chordata</taxon>
        <taxon>Craniata</taxon>
        <taxon>Vertebrata</taxon>
        <taxon>Euteleostomi</taxon>
        <taxon>Actinopterygii</taxon>
        <taxon>Neopterygii</taxon>
        <taxon>Teleostei</taxon>
        <taxon>Notacanthiformes</taxon>
        <taxon>Halosauridae</taxon>
        <taxon>Aldrovandia</taxon>
    </lineage>
</organism>
<dbReference type="PROSITE" id="PS01121">
    <property type="entry name" value="CASPASE_HIS"/>
    <property type="match status" value="1"/>
</dbReference>
<evidence type="ECO:0000313" key="16">
    <source>
        <dbReference type="EMBL" id="KAJ8416540.1"/>
    </source>
</evidence>
<dbReference type="PIRSF" id="PIRSF038001">
    <property type="entry name" value="Caspase_ICE"/>
    <property type="match status" value="1"/>
</dbReference>
<dbReference type="GO" id="GO:0006915">
    <property type="term" value="P:apoptotic process"/>
    <property type="evidence" value="ECO:0007669"/>
    <property type="project" value="UniProtKB-KW"/>
</dbReference>
<evidence type="ECO:0000313" key="17">
    <source>
        <dbReference type="Proteomes" id="UP001221898"/>
    </source>
</evidence>
<keyword evidence="5" id="KW-0053">Apoptosis</keyword>
<evidence type="ECO:0000259" key="15">
    <source>
        <dbReference type="PROSITE" id="PS50208"/>
    </source>
</evidence>
<dbReference type="SUPFAM" id="SSF52129">
    <property type="entry name" value="Caspase-like"/>
    <property type="match status" value="1"/>
</dbReference>
<evidence type="ECO:0000256" key="9">
    <source>
        <dbReference type="ARBA" id="ARBA00036189"/>
    </source>
</evidence>
<comment type="caution">
    <text evidence="16">The sequence shown here is derived from an EMBL/GenBank/DDBJ whole genome shotgun (WGS) entry which is preliminary data.</text>
</comment>
<dbReference type="GO" id="GO:0043525">
    <property type="term" value="P:positive regulation of neuron apoptotic process"/>
    <property type="evidence" value="ECO:0007669"/>
    <property type="project" value="TreeGrafter"/>
</dbReference>